<dbReference type="EMBL" id="CP107906">
    <property type="protein sequence ID" value="WUG92327.1"/>
    <property type="molecule type" value="Genomic_DNA"/>
</dbReference>
<sequence>MPTSDTEGKDWSLERFRYHLPNTVTDIGPGEGTYAKLFRPVHEGVWWTAVEIFKPYVRRYGLKSTKTRTMYDEIHVMDAREAPDHLYYRDLLVLGDVAEHLPREDAVALLERIVAAGAWNILVSVPIVPSPQGEVDGNPHEAHLHQWDADDMDAVLGGLGGKVETFRGETLGCWWWTRT</sequence>
<gene>
    <name evidence="1" type="ORF">OHB29_04425</name>
</gene>
<dbReference type="InterPro" id="IPR029063">
    <property type="entry name" value="SAM-dependent_MTases_sf"/>
</dbReference>
<dbReference type="GO" id="GO:0008168">
    <property type="term" value="F:methyltransferase activity"/>
    <property type="evidence" value="ECO:0007669"/>
    <property type="project" value="UniProtKB-KW"/>
</dbReference>
<protein>
    <submittedName>
        <fullName evidence="1">Class I SAM-dependent methyltransferase</fullName>
    </submittedName>
</protein>
<evidence type="ECO:0000313" key="2">
    <source>
        <dbReference type="Proteomes" id="UP001341259"/>
    </source>
</evidence>
<proteinExistence type="predicted"/>
<name>A0ABZ1NLK0_STRVL</name>
<keyword evidence="1" id="KW-0808">Transferase</keyword>
<dbReference type="Proteomes" id="UP001341259">
    <property type="component" value="Chromosome"/>
</dbReference>
<evidence type="ECO:0000313" key="1">
    <source>
        <dbReference type="EMBL" id="WUG92327.1"/>
    </source>
</evidence>
<dbReference type="Gene3D" id="3.40.50.150">
    <property type="entry name" value="Vaccinia Virus protein VP39"/>
    <property type="match status" value="1"/>
</dbReference>
<dbReference type="SUPFAM" id="SSF53335">
    <property type="entry name" value="S-adenosyl-L-methionine-dependent methyltransferases"/>
    <property type="match status" value="1"/>
</dbReference>
<reference evidence="1 2" key="1">
    <citation type="submission" date="2022-10" db="EMBL/GenBank/DDBJ databases">
        <title>The complete genomes of actinobacterial strains from the NBC collection.</title>
        <authorList>
            <person name="Joergensen T.S."/>
            <person name="Alvarez Arevalo M."/>
            <person name="Sterndorff E.B."/>
            <person name="Faurdal D."/>
            <person name="Vuksanovic O."/>
            <person name="Mourched A.-S."/>
            <person name="Charusanti P."/>
            <person name="Shaw S."/>
            <person name="Blin K."/>
            <person name="Weber T."/>
        </authorList>
    </citation>
    <scope>NUCLEOTIDE SEQUENCE [LARGE SCALE GENOMIC DNA]</scope>
    <source>
        <strain evidence="1 2">NBC_00456</strain>
    </source>
</reference>
<keyword evidence="1" id="KW-0489">Methyltransferase</keyword>
<dbReference type="GO" id="GO:0032259">
    <property type="term" value="P:methylation"/>
    <property type="evidence" value="ECO:0007669"/>
    <property type="project" value="UniProtKB-KW"/>
</dbReference>
<keyword evidence="2" id="KW-1185">Reference proteome</keyword>
<dbReference type="RefSeq" id="WP_328336749.1">
    <property type="nucleotide sequence ID" value="NZ_CP107906.1"/>
</dbReference>
<organism evidence="1 2">
    <name type="scientific">Streptomyces violaceus</name>
    <name type="common">Streptomyces venezuelae</name>
    <dbReference type="NCBI Taxonomy" id="1936"/>
    <lineage>
        <taxon>Bacteria</taxon>
        <taxon>Bacillati</taxon>
        <taxon>Actinomycetota</taxon>
        <taxon>Actinomycetes</taxon>
        <taxon>Kitasatosporales</taxon>
        <taxon>Streptomycetaceae</taxon>
        <taxon>Streptomyces</taxon>
    </lineage>
</organism>
<accession>A0ABZ1NLK0</accession>